<dbReference type="InterPro" id="IPR015966">
    <property type="entry name" value="tRNA_lig_kin_fungi"/>
</dbReference>
<comment type="catalytic activity">
    <reaction evidence="1">
        <text>ATP + (ribonucleotide)n-3'-hydroxyl + 5'-phospho-(ribonucleotide)m = (ribonucleotide)n+m + AMP + diphosphate.</text>
        <dbReference type="EC" id="6.5.1.3"/>
    </reaction>
</comment>
<dbReference type="InterPro" id="IPR027417">
    <property type="entry name" value="P-loop_NTPase"/>
</dbReference>
<dbReference type="SUPFAM" id="SSF52540">
    <property type="entry name" value="P-loop containing nucleoside triphosphate hydrolases"/>
    <property type="match status" value="1"/>
</dbReference>
<evidence type="ECO:0000313" key="6">
    <source>
        <dbReference type="EMBL" id="EPQ53735.1"/>
    </source>
</evidence>
<dbReference type="PANTHER" id="PTHR32004">
    <property type="entry name" value="TRNA LIGASE"/>
    <property type="match status" value="1"/>
</dbReference>
<name>S7RHG4_GLOTA</name>
<evidence type="ECO:0000259" key="4">
    <source>
        <dbReference type="Pfam" id="PF08303"/>
    </source>
</evidence>
<dbReference type="InterPro" id="IPR015965">
    <property type="entry name" value="tRNA_lig_PDEase"/>
</dbReference>
<dbReference type="OrthoDB" id="276239at2759"/>
<dbReference type="eggNOG" id="ENOG502QQB9">
    <property type="taxonomic scope" value="Eukaryota"/>
</dbReference>
<dbReference type="EMBL" id="KB469305">
    <property type="protein sequence ID" value="EPQ53735.1"/>
    <property type="molecule type" value="Genomic_DNA"/>
</dbReference>
<dbReference type="HOGENOM" id="CLU_010316_1_0_1"/>
<evidence type="ECO:0000256" key="1">
    <source>
        <dbReference type="PIRNR" id="PIRNR019634"/>
    </source>
</evidence>
<feature type="domain" description="tRNA ligase phosphodiesterase" evidence="3">
    <location>
        <begin position="589"/>
        <end position="783"/>
    </location>
</feature>
<evidence type="ECO:0000259" key="3">
    <source>
        <dbReference type="Pfam" id="PF08302"/>
    </source>
</evidence>
<evidence type="ECO:0000259" key="5">
    <source>
        <dbReference type="Pfam" id="PF09511"/>
    </source>
</evidence>
<keyword evidence="1" id="KW-0819">tRNA processing</keyword>
<reference evidence="6 7" key="1">
    <citation type="journal article" date="2012" name="Science">
        <title>The Paleozoic origin of enzymatic lignin decomposition reconstructed from 31 fungal genomes.</title>
        <authorList>
            <person name="Floudas D."/>
            <person name="Binder M."/>
            <person name="Riley R."/>
            <person name="Barry K."/>
            <person name="Blanchette R.A."/>
            <person name="Henrissat B."/>
            <person name="Martinez A.T."/>
            <person name="Otillar R."/>
            <person name="Spatafora J.W."/>
            <person name="Yadav J.S."/>
            <person name="Aerts A."/>
            <person name="Benoit I."/>
            <person name="Boyd A."/>
            <person name="Carlson A."/>
            <person name="Copeland A."/>
            <person name="Coutinho P.M."/>
            <person name="de Vries R.P."/>
            <person name="Ferreira P."/>
            <person name="Findley K."/>
            <person name="Foster B."/>
            <person name="Gaskell J."/>
            <person name="Glotzer D."/>
            <person name="Gorecki P."/>
            <person name="Heitman J."/>
            <person name="Hesse C."/>
            <person name="Hori C."/>
            <person name="Igarashi K."/>
            <person name="Jurgens J.A."/>
            <person name="Kallen N."/>
            <person name="Kersten P."/>
            <person name="Kohler A."/>
            <person name="Kuees U."/>
            <person name="Kumar T.K.A."/>
            <person name="Kuo A."/>
            <person name="LaButti K."/>
            <person name="Larrondo L.F."/>
            <person name="Lindquist E."/>
            <person name="Ling A."/>
            <person name="Lombard V."/>
            <person name="Lucas S."/>
            <person name="Lundell T."/>
            <person name="Martin R."/>
            <person name="McLaughlin D.J."/>
            <person name="Morgenstern I."/>
            <person name="Morin E."/>
            <person name="Murat C."/>
            <person name="Nagy L.G."/>
            <person name="Nolan M."/>
            <person name="Ohm R.A."/>
            <person name="Patyshakuliyeva A."/>
            <person name="Rokas A."/>
            <person name="Ruiz-Duenas F.J."/>
            <person name="Sabat G."/>
            <person name="Salamov A."/>
            <person name="Samejima M."/>
            <person name="Schmutz J."/>
            <person name="Slot J.C."/>
            <person name="St John F."/>
            <person name="Stenlid J."/>
            <person name="Sun H."/>
            <person name="Sun S."/>
            <person name="Syed K."/>
            <person name="Tsang A."/>
            <person name="Wiebenga A."/>
            <person name="Young D."/>
            <person name="Pisabarro A."/>
            <person name="Eastwood D.C."/>
            <person name="Martin F."/>
            <person name="Cullen D."/>
            <person name="Grigoriev I.V."/>
            <person name="Hibbett D.S."/>
        </authorList>
    </citation>
    <scope>NUCLEOTIDE SEQUENCE [LARGE SCALE GENOMIC DNA]</scope>
    <source>
        <strain evidence="6 7">ATCC 11539</strain>
    </source>
</reference>
<dbReference type="GO" id="GO:0005634">
    <property type="term" value="C:nucleus"/>
    <property type="evidence" value="ECO:0007669"/>
    <property type="project" value="TreeGrafter"/>
</dbReference>
<comment type="similarity">
    <text evidence="1">Belongs to the TRL1 family.</text>
</comment>
<sequence>MSSQYSKDDSDLIEELMRLSKKSPKLVKSTVYQAPARPDISVRSWKMNEYKYNNIPCPFPTLARGLFTEDIEDQGDGIVHRIVARGYDKFFNIGEVPWTTWSSLESHTAPPYTLTLKSNGCIIFIAPLTPTKLLVTSKHSVGPGTDATKSHAGRGEMWLRKQFEKTGKTEEQMAKLLWENNWTAVAELCDDEFEEHVLPYPPEKTGLHLHGINESTRAFKTLPPDTVTSFAREWGFIETPYTTLKSIPEVKQFTDEVSKTGFWNGEPVEGFVVRTHVTEPPTKGEKQPPSLSPYPPGSTFFFKVKFDEPYMMYRDWREVTKTLLSKGSLSPGSVSKAKMKRPETRLYVNWVIGEIKRDRKQFDGYTSGHGIIRTRERFLEWLKGEEGKKGLKDEKEQKTDEYGLTGQQDREFGKTIIVPVAVPGCGKTAIAVAIVHLFGFGHTQSDDVKAKKAAPVFIKNVVDLLKTHDVVIADKNNHLRQHREQLREATKSFRPRVRLMALNWSFDQPLATIHRICGDRVLERGENHQTLRADTLGKTHEDVIWQFLHNAEELDDGEVDVSVEMKFDDTLEQAVNRVVDACVKILGVPRPSPEKIEEALQAAKGYAPRVKNNGKDKGKKAKTPGPPRYFGLLPEVDCEDLLSKIMEGGSFDVPESARTLYEAMRDENRISKRPHVTIVHSKSLPAESDLWERCMNIYRLPTGPLFEFKLGHVVWNDRIMAITVEDLRVASEGDAQQQEGHEYVSKLPPEVRDRLHITVGTRDPTVAPVEAKTLVEKWRKGEKVGVSGSIPLQDTFAKGRLKGLFS</sequence>
<dbReference type="STRING" id="670483.S7RHG4"/>
<feature type="active site" description="N6-AMP-lysine intermediate" evidence="2">
    <location>
        <position position="117"/>
    </location>
</feature>
<dbReference type="EC" id="6.5.1.3" evidence="1"/>
<dbReference type="OMA" id="FQDWDYK"/>
<dbReference type="PANTHER" id="PTHR32004:SF1">
    <property type="entry name" value="TRNA LIGASE"/>
    <property type="match status" value="1"/>
</dbReference>
<accession>S7RHG4</accession>
<dbReference type="InterPro" id="IPR019039">
    <property type="entry name" value="T4-Rnl1-like_N"/>
</dbReference>
<dbReference type="KEGG" id="gtr:GLOTRDRAFT_78807"/>
<dbReference type="Pfam" id="PF08302">
    <property type="entry name" value="tRNA_lig_CPD"/>
    <property type="match status" value="1"/>
</dbReference>
<evidence type="ECO:0000313" key="7">
    <source>
        <dbReference type="Proteomes" id="UP000030669"/>
    </source>
</evidence>
<dbReference type="InterPro" id="IPR012387">
    <property type="entry name" value="Trl1_fun"/>
</dbReference>
<proteinExistence type="inferred from homology"/>
<dbReference type="GeneID" id="19308841"/>
<dbReference type="Pfam" id="PF08303">
    <property type="entry name" value="tRNA_lig_kinase"/>
    <property type="match status" value="1"/>
</dbReference>
<feature type="domain" description="T4 RNA ligase 1-like N-terminal" evidence="5">
    <location>
        <begin position="63"/>
        <end position="310"/>
    </location>
</feature>
<dbReference type="Gene3D" id="3.40.50.300">
    <property type="entry name" value="P-loop containing nucleotide triphosphate hydrolases"/>
    <property type="match status" value="1"/>
</dbReference>
<dbReference type="GO" id="GO:0006388">
    <property type="term" value="P:tRNA splicing, via endonucleolytic cleavage and ligation"/>
    <property type="evidence" value="ECO:0007669"/>
    <property type="project" value="UniProtKB-UniRule"/>
</dbReference>
<dbReference type="Proteomes" id="UP000030669">
    <property type="component" value="Unassembled WGS sequence"/>
</dbReference>
<keyword evidence="1" id="KW-0436">Ligase</keyword>
<feature type="domain" description="tRNA ligase kinase" evidence="4">
    <location>
        <begin position="416"/>
        <end position="572"/>
    </location>
</feature>
<keyword evidence="7" id="KW-1185">Reference proteome</keyword>
<dbReference type="GO" id="GO:0005524">
    <property type="term" value="F:ATP binding"/>
    <property type="evidence" value="ECO:0007669"/>
    <property type="project" value="UniProtKB-UniRule"/>
</dbReference>
<dbReference type="GO" id="GO:0003972">
    <property type="term" value="F:RNA ligase (ATP) activity"/>
    <property type="evidence" value="ECO:0007669"/>
    <property type="project" value="UniProtKB-UniRule"/>
</dbReference>
<gene>
    <name evidence="6" type="ORF">GLOTRDRAFT_78807</name>
</gene>
<organism evidence="6 7">
    <name type="scientific">Gloeophyllum trabeum (strain ATCC 11539 / FP-39264 / Madison 617)</name>
    <name type="common">Brown rot fungus</name>
    <dbReference type="NCBI Taxonomy" id="670483"/>
    <lineage>
        <taxon>Eukaryota</taxon>
        <taxon>Fungi</taxon>
        <taxon>Dikarya</taxon>
        <taxon>Basidiomycota</taxon>
        <taxon>Agaricomycotina</taxon>
        <taxon>Agaricomycetes</taxon>
        <taxon>Gloeophyllales</taxon>
        <taxon>Gloeophyllaceae</taxon>
        <taxon>Gloeophyllum</taxon>
    </lineage>
</organism>
<protein>
    <recommendedName>
        <fullName evidence="1">tRNA ligase</fullName>
        <ecNumber evidence="1">6.5.1.3</ecNumber>
    </recommendedName>
</protein>
<dbReference type="AlphaFoldDB" id="S7RHG4"/>
<dbReference type="GO" id="GO:0051730">
    <property type="term" value="F:GTP-dependent polyribonucleotide 5'-hydroxyl-kinase activity"/>
    <property type="evidence" value="ECO:0007669"/>
    <property type="project" value="InterPro"/>
</dbReference>
<dbReference type="Pfam" id="PF09511">
    <property type="entry name" value="RNA_lig_T4_1"/>
    <property type="match status" value="1"/>
</dbReference>
<dbReference type="PIRSF" id="PIRSF019634">
    <property type="entry name" value="tRNA_lig_yeast"/>
    <property type="match status" value="1"/>
</dbReference>
<dbReference type="RefSeq" id="XP_007868025.1">
    <property type="nucleotide sequence ID" value="XM_007869834.1"/>
</dbReference>
<dbReference type="GO" id="GO:0008081">
    <property type="term" value="F:phosphoric diester hydrolase activity"/>
    <property type="evidence" value="ECO:0007669"/>
    <property type="project" value="InterPro"/>
</dbReference>
<evidence type="ECO:0000256" key="2">
    <source>
        <dbReference type="PIRSR" id="PIRSR019634-50"/>
    </source>
</evidence>